<accession>A0A2R4WTR9</accession>
<evidence type="ECO:0000256" key="1">
    <source>
        <dbReference type="SAM" id="MobiDB-lite"/>
    </source>
</evidence>
<organism evidence="3 4">
    <name type="scientific">Methylobacterium currus</name>
    <dbReference type="NCBI Taxonomy" id="2051553"/>
    <lineage>
        <taxon>Bacteria</taxon>
        <taxon>Pseudomonadati</taxon>
        <taxon>Pseudomonadota</taxon>
        <taxon>Alphaproteobacteria</taxon>
        <taxon>Hyphomicrobiales</taxon>
        <taxon>Methylobacteriaceae</taxon>
        <taxon>Methylobacterium</taxon>
    </lineage>
</organism>
<evidence type="ECO:0000256" key="2">
    <source>
        <dbReference type="SAM" id="Phobius"/>
    </source>
</evidence>
<keyword evidence="4" id="KW-1185">Reference proteome</keyword>
<sequence>MGDVGFLKAIFDSLAGFPVLQAAVGALILLGGLKLMLKADKIKDTAVAPAPAPLPDAPQMHLQGNIAYLDLQREKRGLQREMRDHLGKVAECVRIIREEARRQTEILESIEREQDVQGRARQRHHDD</sequence>
<keyword evidence="2" id="KW-1133">Transmembrane helix</keyword>
<dbReference type="KEGG" id="mee:DA075_17245"/>
<feature type="transmembrane region" description="Helical" evidence="2">
    <location>
        <begin position="15"/>
        <end position="33"/>
    </location>
</feature>
<gene>
    <name evidence="3" type="ORF">DA075_17245</name>
</gene>
<dbReference type="Proteomes" id="UP000244755">
    <property type="component" value="Chromosome 1"/>
</dbReference>
<dbReference type="OrthoDB" id="8003653at2"/>
<evidence type="ECO:0000313" key="4">
    <source>
        <dbReference type="Proteomes" id="UP000244755"/>
    </source>
</evidence>
<dbReference type="AlphaFoldDB" id="A0A2R4WTR9"/>
<proteinExistence type="predicted"/>
<keyword evidence="2" id="KW-0812">Transmembrane</keyword>
<name>A0A2R4WTR9_9HYPH</name>
<dbReference type="EMBL" id="CP028843">
    <property type="protein sequence ID" value="AWB24936.1"/>
    <property type="molecule type" value="Genomic_DNA"/>
</dbReference>
<evidence type="ECO:0000313" key="3">
    <source>
        <dbReference type="EMBL" id="AWB24936.1"/>
    </source>
</evidence>
<protein>
    <submittedName>
        <fullName evidence="3">Uncharacterized protein</fullName>
    </submittedName>
</protein>
<dbReference type="RefSeq" id="WP_099956649.1">
    <property type="nucleotide sequence ID" value="NZ_CP028843.1"/>
</dbReference>
<keyword evidence="2" id="KW-0472">Membrane</keyword>
<reference evidence="3 4" key="1">
    <citation type="submission" date="2018-04" db="EMBL/GenBank/DDBJ databases">
        <title>Methylobacterium sp. PR1016A genome.</title>
        <authorList>
            <person name="Park W."/>
        </authorList>
    </citation>
    <scope>NUCLEOTIDE SEQUENCE [LARGE SCALE GENOMIC DNA]</scope>
    <source>
        <strain evidence="3 4">PR1016A</strain>
    </source>
</reference>
<feature type="region of interest" description="Disordered" evidence="1">
    <location>
        <begin position="107"/>
        <end position="127"/>
    </location>
</feature>